<dbReference type="AlphaFoldDB" id="A0A0L0DHY0"/>
<reference evidence="13 14" key="1">
    <citation type="submission" date="2010-05" db="EMBL/GenBank/DDBJ databases">
        <title>The Genome Sequence of Thecamonas trahens ATCC 50062.</title>
        <authorList>
            <consortium name="The Broad Institute Genome Sequencing Platform"/>
            <person name="Russ C."/>
            <person name="Cuomo C."/>
            <person name="Shea T."/>
            <person name="Young S.K."/>
            <person name="Zeng Q."/>
            <person name="Koehrsen M."/>
            <person name="Haas B."/>
            <person name="Borodovsky M."/>
            <person name="Guigo R."/>
            <person name="Alvarado L."/>
            <person name="Berlin A."/>
            <person name="Bochicchio J."/>
            <person name="Borenstein D."/>
            <person name="Chapman S."/>
            <person name="Chen Z."/>
            <person name="Freedman E."/>
            <person name="Gellesch M."/>
            <person name="Goldberg J."/>
            <person name="Griggs A."/>
            <person name="Gujja S."/>
            <person name="Heilman E."/>
            <person name="Heiman D."/>
            <person name="Hepburn T."/>
            <person name="Howarth C."/>
            <person name="Jen D."/>
            <person name="Larson L."/>
            <person name="Mehta T."/>
            <person name="Park D."/>
            <person name="Pearson M."/>
            <person name="Roberts A."/>
            <person name="Saif S."/>
            <person name="Shenoy N."/>
            <person name="Sisk P."/>
            <person name="Stolte C."/>
            <person name="Sykes S."/>
            <person name="Thomson T."/>
            <person name="Walk T."/>
            <person name="White J."/>
            <person name="Yandava C."/>
            <person name="Burger G."/>
            <person name="Gray M.W."/>
            <person name="Holland P.W.H."/>
            <person name="King N."/>
            <person name="Lang F.B.F."/>
            <person name="Roger A.J."/>
            <person name="Ruiz-Trillo I."/>
            <person name="Lander E."/>
            <person name="Nusbaum C."/>
        </authorList>
    </citation>
    <scope>NUCLEOTIDE SEQUENCE [LARGE SCALE GENOMIC DNA]</scope>
    <source>
        <strain evidence="13 14">ATCC 50062</strain>
    </source>
</reference>
<dbReference type="InterPro" id="IPR031985">
    <property type="entry name" value="DUF4787"/>
</dbReference>
<keyword evidence="5" id="KW-0812">Transmembrane</keyword>
<dbReference type="PANTHER" id="PTHR10314">
    <property type="entry name" value="CYSTATHIONINE BETA-SYNTHASE"/>
    <property type="match status" value="1"/>
</dbReference>
<dbReference type="EMBL" id="GL349463">
    <property type="protein sequence ID" value="KNC50908.1"/>
    <property type="molecule type" value="Genomic_DNA"/>
</dbReference>
<feature type="domain" description="Tryptophan synthase beta chain-like PALP" evidence="12">
    <location>
        <begin position="1"/>
        <end position="299"/>
    </location>
</feature>
<dbReference type="Pfam" id="PF00291">
    <property type="entry name" value="PALP"/>
    <property type="match status" value="1"/>
</dbReference>
<dbReference type="GO" id="GO:0006535">
    <property type="term" value="P:cysteine biosynthetic process from serine"/>
    <property type="evidence" value="ECO:0007669"/>
    <property type="project" value="InterPro"/>
</dbReference>
<keyword evidence="7" id="KW-1133">Transmembrane helix</keyword>
<organism evidence="13 14">
    <name type="scientific">Thecamonas trahens ATCC 50062</name>
    <dbReference type="NCBI Taxonomy" id="461836"/>
    <lineage>
        <taxon>Eukaryota</taxon>
        <taxon>Apusozoa</taxon>
        <taxon>Apusomonadida</taxon>
        <taxon>Apusomonadidae</taxon>
        <taxon>Thecamonas</taxon>
    </lineage>
</organism>
<dbReference type="SUPFAM" id="SSF53686">
    <property type="entry name" value="Tryptophan synthase beta subunit-like PLP-dependent enzymes"/>
    <property type="match status" value="1"/>
</dbReference>
<evidence type="ECO:0000256" key="3">
    <source>
        <dbReference type="ARBA" id="ARBA00012681"/>
    </source>
</evidence>
<keyword evidence="4" id="KW-0808">Transferase</keyword>
<dbReference type="Pfam" id="PF16029">
    <property type="entry name" value="DUF4787"/>
    <property type="match status" value="1"/>
</dbReference>
<comment type="subcellular location">
    <subcellularLocation>
        <location evidence="2">Mitochondrion outer membrane</location>
        <topology evidence="2">Single-pass membrane protein</topology>
    </subcellularLocation>
</comment>
<evidence type="ECO:0000256" key="2">
    <source>
        <dbReference type="ARBA" id="ARBA00004572"/>
    </source>
</evidence>
<evidence type="ECO:0000256" key="6">
    <source>
        <dbReference type="ARBA" id="ARBA00022787"/>
    </source>
</evidence>
<proteinExistence type="predicted"/>
<dbReference type="FunFam" id="3.40.50.1100:FF:000096">
    <property type="entry name" value="Related to cysteine synthase"/>
    <property type="match status" value="1"/>
</dbReference>
<evidence type="ECO:0000256" key="9">
    <source>
        <dbReference type="ARBA" id="ARBA00023136"/>
    </source>
</evidence>
<comment type="cofactor">
    <cofactor evidence="1">
        <name>pyridoxal 5'-phosphate</name>
        <dbReference type="ChEBI" id="CHEBI:597326"/>
    </cofactor>
</comment>
<evidence type="ECO:0000259" key="12">
    <source>
        <dbReference type="Pfam" id="PF00291"/>
    </source>
</evidence>
<dbReference type="eggNOG" id="KOG1481">
    <property type="taxonomic scope" value="Eukaryota"/>
</dbReference>
<evidence type="ECO:0000256" key="11">
    <source>
        <dbReference type="ARBA" id="ARBA00078545"/>
    </source>
</evidence>
<dbReference type="EC" id="2.5.1.47" evidence="3"/>
<name>A0A0L0DHY0_THETB</name>
<keyword evidence="14" id="KW-1185">Reference proteome</keyword>
<evidence type="ECO:0000256" key="10">
    <source>
        <dbReference type="ARBA" id="ARBA00047931"/>
    </source>
</evidence>
<dbReference type="CDD" id="cd01561">
    <property type="entry name" value="CBS_like"/>
    <property type="match status" value="1"/>
</dbReference>
<evidence type="ECO:0000256" key="4">
    <source>
        <dbReference type="ARBA" id="ARBA00022679"/>
    </source>
</evidence>
<gene>
    <name evidence="13" type="ORF">AMSG_12047</name>
</gene>
<evidence type="ECO:0000256" key="5">
    <source>
        <dbReference type="ARBA" id="ARBA00022692"/>
    </source>
</evidence>
<dbReference type="Proteomes" id="UP000054408">
    <property type="component" value="Unassembled WGS sequence"/>
</dbReference>
<dbReference type="GO" id="GO:0004124">
    <property type="term" value="F:cysteine synthase activity"/>
    <property type="evidence" value="ECO:0007669"/>
    <property type="project" value="UniProtKB-EC"/>
</dbReference>
<dbReference type="GO" id="GO:0005741">
    <property type="term" value="C:mitochondrial outer membrane"/>
    <property type="evidence" value="ECO:0007669"/>
    <property type="project" value="UniProtKB-SubCell"/>
</dbReference>
<dbReference type="STRING" id="461836.A0A0L0DHY0"/>
<protein>
    <recommendedName>
        <fullName evidence="3">cysteine synthase</fullName>
        <ecNumber evidence="3">2.5.1.47</ecNumber>
    </recommendedName>
    <alternativeName>
        <fullName evidence="11">Cysteine synthase-like protein</fullName>
    </alternativeName>
</protein>
<evidence type="ECO:0000256" key="8">
    <source>
        <dbReference type="ARBA" id="ARBA00023128"/>
    </source>
</evidence>
<dbReference type="InterPro" id="IPR036052">
    <property type="entry name" value="TrpB-like_PALP_sf"/>
</dbReference>
<accession>A0A0L0DHY0</accession>
<dbReference type="RefSeq" id="XP_013756675.1">
    <property type="nucleotide sequence ID" value="XM_013901221.1"/>
</dbReference>
<dbReference type="Gene3D" id="3.40.50.1100">
    <property type="match status" value="2"/>
</dbReference>
<keyword evidence="6" id="KW-1000">Mitochondrion outer membrane</keyword>
<evidence type="ECO:0000313" key="13">
    <source>
        <dbReference type="EMBL" id="KNC50908.1"/>
    </source>
</evidence>
<dbReference type="GeneID" id="25569962"/>
<evidence type="ECO:0000256" key="7">
    <source>
        <dbReference type="ARBA" id="ARBA00022989"/>
    </source>
</evidence>
<evidence type="ECO:0000313" key="14">
    <source>
        <dbReference type="Proteomes" id="UP000054408"/>
    </source>
</evidence>
<sequence>MVELKALSAATGCRILAKAEYLNPGGSPKDRVARALIEDALARNPGVRRVYEGTSGSTGISLARVAAAAGLEAVIFMPSDQAVEKAQLLATLGARVQRVPPVAIVDPGHYVRRAQTAAENDPDGVFADQFETPVNWKAHYTTTGPEIWRQTSGKVDAVVMAAGTGGTLAGVTTYLKEVSDEHVQAYLVDPQGSALYYAVTKGVCYSPTQDEGRRKRNQVDTIAEGIGLYRRTANFDQALDAGIAGAFKCSDQEALDMSRFLLHREGLFLGSSSAVNCVGAAKLAARLGPGHTIVTLLCDDGSRHLTKLWNEDFLTAQGLVACISPDCYASVYGEAGLEEGEVDQADTKYRLCVYAELDAEAKARRAARLA</sequence>
<dbReference type="InterPro" id="IPR001926">
    <property type="entry name" value="TrpB-like_PALP"/>
</dbReference>
<keyword evidence="9" id="KW-0472">Membrane</keyword>
<dbReference type="InterPro" id="IPR001216">
    <property type="entry name" value="P-phosphate_BS"/>
</dbReference>
<evidence type="ECO:0000256" key="1">
    <source>
        <dbReference type="ARBA" id="ARBA00001933"/>
    </source>
</evidence>
<dbReference type="PROSITE" id="PS00901">
    <property type="entry name" value="CYS_SYNTHASE"/>
    <property type="match status" value="1"/>
</dbReference>
<dbReference type="OMA" id="WMADYGF"/>
<keyword evidence="8" id="KW-0496">Mitochondrion</keyword>
<comment type="catalytic activity">
    <reaction evidence="10">
        <text>O-acetyl-L-serine + hydrogen sulfide = L-cysteine + acetate</text>
        <dbReference type="Rhea" id="RHEA:14829"/>
        <dbReference type="ChEBI" id="CHEBI:29919"/>
        <dbReference type="ChEBI" id="CHEBI:30089"/>
        <dbReference type="ChEBI" id="CHEBI:35235"/>
        <dbReference type="ChEBI" id="CHEBI:58340"/>
        <dbReference type="EC" id="2.5.1.47"/>
    </reaction>
</comment>
<dbReference type="InterPro" id="IPR050214">
    <property type="entry name" value="Cys_Synth/Cystath_Beta-Synth"/>
</dbReference>
<dbReference type="OrthoDB" id="10259545at2759"/>